<dbReference type="GO" id="GO:0046872">
    <property type="term" value="F:metal ion binding"/>
    <property type="evidence" value="ECO:0007669"/>
    <property type="project" value="UniProtKB-KW"/>
</dbReference>
<gene>
    <name evidence="7" type="ORF">DC3_31840</name>
</gene>
<evidence type="ECO:0000256" key="4">
    <source>
        <dbReference type="ARBA" id="ARBA00022801"/>
    </source>
</evidence>
<dbReference type="InterPro" id="IPR020476">
    <property type="entry name" value="Nudix_hydrolase"/>
</dbReference>
<comment type="cofactor">
    <cofactor evidence="1">
        <name>Mg(2+)</name>
        <dbReference type="ChEBI" id="CHEBI:18420"/>
    </cofactor>
</comment>
<comment type="similarity">
    <text evidence="2">Belongs to the Nudix hydrolase family.</text>
</comment>
<dbReference type="Proteomes" id="UP000321306">
    <property type="component" value="Unassembled WGS sequence"/>
</dbReference>
<reference evidence="7 8" key="1">
    <citation type="submission" date="2019-07" db="EMBL/GenBank/DDBJ databases">
        <title>Whole genome shotgun sequence of Deinococcus cellulosilyticus NBRC 106333.</title>
        <authorList>
            <person name="Hosoyama A."/>
            <person name="Uohara A."/>
            <person name="Ohji S."/>
            <person name="Ichikawa N."/>
        </authorList>
    </citation>
    <scope>NUCLEOTIDE SEQUENCE [LARGE SCALE GENOMIC DNA]</scope>
    <source>
        <strain evidence="7 8">NBRC 106333</strain>
    </source>
</reference>
<feature type="domain" description="Nudix hydrolase" evidence="6">
    <location>
        <begin position="17"/>
        <end position="150"/>
    </location>
</feature>
<keyword evidence="3" id="KW-0479">Metal-binding</keyword>
<dbReference type="InterPro" id="IPR000086">
    <property type="entry name" value="NUDIX_hydrolase_dom"/>
</dbReference>
<name>A0A511N3U9_DEIC1</name>
<comment type="caution">
    <text evidence="7">The sequence shown here is derived from an EMBL/GenBank/DDBJ whole genome shotgun (WGS) entry which is preliminary data.</text>
</comment>
<dbReference type="RefSeq" id="WP_146885895.1">
    <property type="nucleotide sequence ID" value="NZ_BJXB01000014.1"/>
</dbReference>
<evidence type="ECO:0000256" key="1">
    <source>
        <dbReference type="ARBA" id="ARBA00001946"/>
    </source>
</evidence>
<dbReference type="GO" id="GO:0005737">
    <property type="term" value="C:cytoplasm"/>
    <property type="evidence" value="ECO:0007669"/>
    <property type="project" value="TreeGrafter"/>
</dbReference>
<dbReference type="EMBL" id="BJXB01000014">
    <property type="protein sequence ID" value="GEM47549.1"/>
    <property type="molecule type" value="Genomic_DNA"/>
</dbReference>
<keyword evidence="4" id="KW-0378">Hydrolase</keyword>
<dbReference type="OrthoDB" id="9806150at2"/>
<dbReference type="PROSITE" id="PS51462">
    <property type="entry name" value="NUDIX"/>
    <property type="match status" value="1"/>
</dbReference>
<dbReference type="PANTHER" id="PTHR43758:SF8">
    <property type="entry name" value="8-OXO-DGTP DIPHOSPHATASE YTKD-RELATED"/>
    <property type="match status" value="1"/>
</dbReference>
<keyword evidence="8" id="KW-1185">Reference proteome</keyword>
<proteinExistence type="inferred from homology"/>
<evidence type="ECO:0000256" key="3">
    <source>
        <dbReference type="ARBA" id="ARBA00022723"/>
    </source>
</evidence>
<evidence type="ECO:0000313" key="8">
    <source>
        <dbReference type="Proteomes" id="UP000321306"/>
    </source>
</evidence>
<dbReference type="SUPFAM" id="SSF55811">
    <property type="entry name" value="Nudix"/>
    <property type="match status" value="1"/>
</dbReference>
<evidence type="ECO:0000256" key="2">
    <source>
        <dbReference type="ARBA" id="ARBA00005582"/>
    </source>
</evidence>
<accession>A0A511N3U9</accession>
<evidence type="ECO:0000313" key="7">
    <source>
        <dbReference type="EMBL" id="GEM47549.1"/>
    </source>
</evidence>
<evidence type="ECO:0000259" key="6">
    <source>
        <dbReference type="PROSITE" id="PS51462"/>
    </source>
</evidence>
<dbReference type="Pfam" id="PF00293">
    <property type="entry name" value="NUDIX"/>
    <property type="match status" value="1"/>
</dbReference>
<dbReference type="InterPro" id="IPR015797">
    <property type="entry name" value="NUDIX_hydrolase-like_dom_sf"/>
</dbReference>
<dbReference type="PANTHER" id="PTHR43758">
    <property type="entry name" value="7,8-DIHYDRO-8-OXOGUANINE TRIPHOSPHATASE"/>
    <property type="match status" value="1"/>
</dbReference>
<protein>
    <submittedName>
        <fullName evidence="7">DNA mismatch repair protein MutT</fullName>
    </submittedName>
</protein>
<dbReference type="AlphaFoldDB" id="A0A511N3U9"/>
<keyword evidence="5" id="KW-0460">Magnesium</keyword>
<dbReference type="PRINTS" id="PR00502">
    <property type="entry name" value="NUDIXFAMILY"/>
</dbReference>
<evidence type="ECO:0000256" key="5">
    <source>
        <dbReference type="ARBA" id="ARBA00022842"/>
    </source>
</evidence>
<sequence length="151" mass="17401">MDFICINRRGDVFVEFYRVPESEVSVFQPLTHALVVGKSAEGFLLMFNIWKQKWEVPGGYIDPGETPRQAAGRELLEETSQQAELHFAGIMKFQLQPDGRIEHGALFLADIQQLKPFTPNEEASKIHFWDRLEDIGDVDEIDQKLLDFYTL</sequence>
<dbReference type="GO" id="GO:0016818">
    <property type="term" value="F:hydrolase activity, acting on acid anhydrides, in phosphorus-containing anhydrides"/>
    <property type="evidence" value="ECO:0007669"/>
    <property type="project" value="TreeGrafter"/>
</dbReference>
<dbReference type="Gene3D" id="3.90.79.10">
    <property type="entry name" value="Nucleoside Triphosphate Pyrophosphohydrolase"/>
    <property type="match status" value="1"/>
</dbReference>
<organism evidence="7 8">
    <name type="scientific">Deinococcus cellulosilyticus (strain DSM 18568 / NBRC 106333 / KACC 11606 / 5516J-15)</name>
    <dbReference type="NCBI Taxonomy" id="1223518"/>
    <lineage>
        <taxon>Bacteria</taxon>
        <taxon>Thermotogati</taxon>
        <taxon>Deinococcota</taxon>
        <taxon>Deinococci</taxon>
        <taxon>Deinococcales</taxon>
        <taxon>Deinococcaceae</taxon>
        <taxon>Deinococcus</taxon>
    </lineage>
</organism>